<dbReference type="InterPro" id="IPR041118">
    <property type="entry name" value="Rx_N"/>
</dbReference>
<evidence type="ECO:0000313" key="9">
    <source>
        <dbReference type="Proteomes" id="UP001318860"/>
    </source>
</evidence>
<evidence type="ECO:0000313" key="8">
    <source>
        <dbReference type="EMBL" id="KAK6161799.1"/>
    </source>
</evidence>
<dbReference type="InterPro" id="IPR038005">
    <property type="entry name" value="RX-like_CC"/>
</dbReference>
<protein>
    <recommendedName>
        <fullName evidence="7">Disease resistance N-terminal domain-containing protein</fullName>
    </recommendedName>
</protein>
<gene>
    <name evidence="8" type="ORF">DH2020_005180</name>
</gene>
<evidence type="ECO:0000256" key="2">
    <source>
        <dbReference type="ARBA" id="ARBA00022614"/>
    </source>
</evidence>
<evidence type="ECO:0000256" key="3">
    <source>
        <dbReference type="ARBA" id="ARBA00022737"/>
    </source>
</evidence>
<keyword evidence="5" id="KW-0611">Plant defense</keyword>
<dbReference type="Pfam" id="PF18052">
    <property type="entry name" value="Rx_N"/>
    <property type="match status" value="1"/>
</dbReference>
<dbReference type="Gene3D" id="1.20.5.4130">
    <property type="match status" value="1"/>
</dbReference>
<name>A0ABR0XRP0_REHGL</name>
<proteinExistence type="inferred from homology"/>
<keyword evidence="4" id="KW-0547">Nucleotide-binding</keyword>
<evidence type="ECO:0000256" key="1">
    <source>
        <dbReference type="ARBA" id="ARBA00008894"/>
    </source>
</evidence>
<reference evidence="8 9" key="1">
    <citation type="journal article" date="2021" name="Comput. Struct. Biotechnol. J.">
        <title>De novo genome assembly of the potent medicinal plant Rehmannia glutinosa using nanopore technology.</title>
        <authorList>
            <person name="Ma L."/>
            <person name="Dong C."/>
            <person name="Song C."/>
            <person name="Wang X."/>
            <person name="Zheng X."/>
            <person name="Niu Y."/>
            <person name="Chen S."/>
            <person name="Feng W."/>
        </authorList>
    </citation>
    <scope>NUCLEOTIDE SEQUENCE [LARGE SCALE GENOMIC DNA]</scope>
    <source>
        <strain evidence="8">DH-2019</strain>
    </source>
</reference>
<evidence type="ECO:0000256" key="6">
    <source>
        <dbReference type="ARBA" id="ARBA00022840"/>
    </source>
</evidence>
<evidence type="ECO:0000259" key="7">
    <source>
        <dbReference type="Pfam" id="PF18052"/>
    </source>
</evidence>
<feature type="domain" description="Disease resistance N-terminal" evidence="7">
    <location>
        <begin position="7"/>
        <end position="71"/>
    </location>
</feature>
<accession>A0ABR0XRP0</accession>
<sequence length="145" mass="16411">MVDSLATTALETLRDLLIEEAKFLYGVSGQVEQVQRDLKTMHSFLMDADKWSDRYDPASLRDWVTNLIDLASVEFSTPCGKYYSFGRHQPTNTTKSSMVGCQTLLTKFVHMLELGMENAYKRASSLNAKSHQAISILAIAREERK</sequence>
<keyword evidence="2" id="KW-0433">Leucine-rich repeat</keyword>
<evidence type="ECO:0000256" key="4">
    <source>
        <dbReference type="ARBA" id="ARBA00022741"/>
    </source>
</evidence>
<keyword evidence="6" id="KW-0067">ATP-binding</keyword>
<dbReference type="EMBL" id="JABTTQ020000003">
    <property type="protein sequence ID" value="KAK6161799.1"/>
    <property type="molecule type" value="Genomic_DNA"/>
</dbReference>
<comment type="similarity">
    <text evidence="1">Belongs to the disease resistance NB-LRR family.</text>
</comment>
<keyword evidence="3" id="KW-0677">Repeat</keyword>
<organism evidence="8 9">
    <name type="scientific">Rehmannia glutinosa</name>
    <name type="common">Chinese foxglove</name>
    <dbReference type="NCBI Taxonomy" id="99300"/>
    <lineage>
        <taxon>Eukaryota</taxon>
        <taxon>Viridiplantae</taxon>
        <taxon>Streptophyta</taxon>
        <taxon>Embryophyta</taxon>
        <taxon>Tracheophyta</taxon>
        <taxon>Spermatophyta</taxon>
        <taxon>Magnoliopsida</taxon>
        <taxon>eudicotyledons</taxon>
        <taxon>Gunneridae</taxon>
        <taxon>Pentapetalae</taxon>
        <taxon>asterids</taxon>
        <taxon>lamiids</taxon>
        <taxon>Lamiales</taxon>
        <taxon>Orobanchaceae</taxon>
        <taxon>Rehmannieae</taxon>
        <taxon>Rehmannia</taxon>
    </lineage>
</organism>
<keyword evidence="9" id="KW-1185">Reference proteome</keyword>
<dbReference type="CDD" id="cd14798">
    <property type="entry name" value="RX-CC_like"/>
    <property type="match status" value="1"/>
</dbReference>
<comment type="caution">
    <text evidence="8">The sequence shown here is derived from an EMBL/GenBank/DDBJ whole genome shotgun (WGS) entry which is preliminary data.</text>
</comment>
<dbReference type="Proteomes" id="UP001318860">
    <property type="component" value="Unassembled WGS sequence"/>
</dbReference>
<evidence type="ECO:0000256" key="5">
    <source>
        <dbReference type="ARBA" id="ARBA00022821"/>
    </source>
</evidence>